<feature type="transmembrane region" description="Helical" evidence="6">
    <location>
        <begin position="147"/>
        <end position="173"/>
    </location>
</feature>
<dbReference type="AlphaFoldDB" id="A0A916T8K9"/>
<protein>
    <recommendedName>
        <fullName evidence="9">MFS transporter</fullName>
    </recommendedName>
</protein>
<feature type="transmembrane region" description="Helical" evidence="6">
    <location>
        <begin position="332"/>
        <end position="353"/>
    </location>
</feature>
<dbReference type="Pfam" id="PF07690">
    <property type="entry name" value="MFS_1"/>
    <property type="match status" value="1"/>
</dbReference>
<dbReference type="EMBL" id="BMHI01000004">
    <property type="protein sequence ID" value="GGB35761.1"/>
    <property type="molecule type" value="Genomic_DNA"/>
</dbReference>
<feature type="transmembrane region" description="Helical" evidence="6">
    <location>
        <begin position="270"/>
        <end position="288"/>
    </location>
</feature>
<evidence type="ECO:0000313" key="7">
    <source>
        <dbReference type="EMBL" id="GGB35761.1"/>
    </source>
</evidence>
<dbReference type="CDD" id="cd06173">
    <property type="entry name" value="MFS_MefA_like"/>
    <property type="match status" value="1"/>
</dbReference>
<feature type="transmembrane region" description="Helical" evidence="6">
    <location>
        <begin position="239"/>
        <end position="258"/>
    </location>
</feature>
<keyword evidence="8" id="KW-1185">Reference proteome</keyword>
<evidence type="ECO:0000256" key="1">
    <source>
        <dbReference type="ARBA" id="ARBA00004651"/>
    </source>
</evidence>
<reference evidence="7" key="2">
    <citation type="submission" date="2020-09" db="EMBL/GenBank/DDBJ databases">
        <authorList>
            <person name="Sun Q."/>
            <person name="Zhou Y."/>
        </authorList>
    </citation>
    <scope>NUCLEOTIDE SEQUENCE</scope>
    <source>
        <strain evidence="7">CGMCC 1.15085</strain>
    </source>
</reference>
<keyword evidence="5 6" id="KW-0472">Membrane</keyword>
<dbReference type="GO" id="GO:0022857">
    <property type="term" value="F:transmembrane transporter activity"/>
    <property type="evidence" value="ECO:0007669"/>
    <property type="project" value="InterPro"/>
</dbReference>
<keyword evidence="4 6" id="KW-1133">Transmembrane helix</keyword>
<feature type="transmembrane region" description="Helical" evidence="6">
    <location>
        <begin position="32"/>
        <end position="51"/>
    </location>
</feature>
<keyword evidence="3 6" id="KW-0812">Transmembrane</keyword>
<accession>A0A916T8K9</accession>
<reference evidence="7" key="1">
    <citation type="journal article" date="2014" name="Int. J. Syst. Evol. Microbiol.">
        <title>Complete genome sequence of Corynebacterium casei LMG S-19264T (=DSM 44701T), isolated from a smear-ripened cheese.</title>
        <authorList>
            <consortium name="US DOE Joint Genome Institute (JGI-PGF)"/>
            <person name="Walter F."/>
            <person name="Albersmeier A."/>
            <person name="Kalinowski J."/>
            <person name="Ruckert C."/>
        </authorList>
    </citation>
    <scope>NUCLEOTIDE SEQUENCE</scope>
    <source>
        <strain evidence="7">CGMCC 1.15085</strain>
    </source>
</reference>
<dbReference type="InterPro" id="IPR036259">
    <property type="entry name" value="MFS_trans_sf"/>
</dbReference>
<dbReference type="InterPro" id="IPR011701">
    <property type="entry name" value="MFS"/>
</dbReference>
<sequence>MWWAIAAGTSTLGTSAFDFAMTWYATGISAGLTGLIGVLITLPTAALLLVGGAVADRFGIRRLLIAGDTVMLLLSVFVVLAAAVAGVHPWLLIVVAIASGVEGAFYLPASGVVPRLFVTGDDLPRATAFSSTLAALARIAGPACGALLVTVLAFAGTAAVDAVTFALIVLVLWRIRPPYEHVTSAADGGLSILRPLGTVWRSASLRPVLVATGAIAAAVLPAVIYGPSLLARRSGWGPGASGLVEAGWLVGGIAVTAVIARRGTVRRIRLAVGIGLLIIAAGLLGTAVSPSPGSAFGCMIGVGVGVSVCTGHLWPAYLAATPMDQLGRYQSLLVFVQMATLLVATVFFTSIAGGFGARSSLGCCAAVMWATLAWWCAAGSPSQQVDPDQDQQH</sequence>
<evidence type="ECO:0000256" key="2">
    <source>
        <dbReference type="ARBA" id="ARBA00022475"/>
    </source>
</evidence>
<feature type="transmembrane region" description="Helical" evidence="6">
    <location>
        <begin position="63"/>
        <end position="84"/>
    </location>
</feature>
<dbReference type="GO" id="GO:0005886">
    <property type="term" value="C:plasma membrane"/>
    <property type="evidence" value="ECO:0007669"/>
    <property type="project" value="UniProtKB-SubCell"/>
</dbReference>
<comment type="subcellular location">
    <subcellularLocation>
        <location evidence="1">Cell membrane</location>
        <topology evidence="1">Multi-pass membrane protein</topology>
    </subcellularLocation>
</comment>
<dbReference type="SUPFAM" id="SSF103473">
    <property type="entry name" value="MFS general substrate transporter"/>
    <property type="match status" value="1"/>
</dbReference>
<dbReference type="Gene3D" id="1.20.1250.20">
    <property type="entry name" value="MFS general substrate transporter like domains"/>
    <property type="match status" value="1"/>
</dbReference>
<comment type="caution">
    <text evidence="7">The sequence shown here is derived from an EMBL/GenBank/DDBJ whole genome shotgun (WGS) entry which is preliminary data.</text>
</comment>
<proteinExistence type="predicted"/>
<evidence type="ECO:0000256" key="6">
    <source>
        <dbReference type="SAM" id="Phobius"/>
    </source>
</evidence>
<dbReference type="PANTHER" id="PTHR23513:SF11">
    <property type="entry name" value="STAPHYLOFERRIN A TRANSPORTER"/>
    <property type="match status" value="1"/>
</dbReference>
<dbReference type="Proteomes" id="UP000636793">
    <property type="component" value="Unassembled WGS sequence"/>
</dbReference>
<feature type="transmembrane region" description="Helical" evidence="6">
    <location>
        <begin position="208"/>
        <end position="227"/>
    </location>
</feature>
<gene>
    <name evidence="7" type="ORF">GCM10011492_28050</name>
</gene>
<evidence type="ECO:0008006" key="9">
    <source>
        <dbReference type="Google" id="ProtNLM"/>
    </source>
</evidence>
<keyword evidence="2" id="KW-1003">Cell membrane</keyword>
<dbReference type="PANTHER" id="PTHR23513">
    <property type="entry name" value="INTEGRAL MEMBRANE EFFLUX PROTEIN-RELATED"/>
    <property type="match status" value="1"/>
</dbReference>
<evidence type="ECO:0000256" key="5">
    <source>
        <dbReference type="ARBA" id="ARBA00023136"/>
    </source>
</evidence>
<feature type="transmembrane region" description="Helical" evidence="6">
    <location>
        <begin position="294"/>
        <end position="320"/>
    </location>
</feature>
<name>A0A916T8K9_9MICO</name>
<evidence type="ECO:0000256" key="3">
    <source>
        <dbReference type="ARBA" id="ARBA00022692"/>
    </source>
</evidence>
<evidence type="ECO:0000313" key="8">
    <source>
        <dbReference type="Proteomes" id="UP000636793"/>
    </source>
</evidence>
<organism evidence="7 8">
    <name type="scientific">Flexivirga endophytica</name>
    <dbReference type="NCBI Taxonomy" id="1849103"/>
    <lineage>
        <taxon>Bacteria</taxon>
        <taxon>Bacillati</taxon>
        <taxon>Actinomycetota</taxon>
        <taxon>Actinomycetes</taxon>
        <taxon>Micrococcales</taxon>
        <taxon>Dermacoccaceae</taxon>
        <taxon>Flexivirga</taxon>
    </lineage>
</organism>
<evidence type="ECO:0000256" key="4">
    <source>
        <dbReference type="ARBA" id="ARBA00022989"/>
    </source>
</evidence>